<sequence length="214" mass="23964">MTAKATVLIVGNGPDADWHPLEPAKAQIAGILGEEFILESSLDYDEFARLDPAQHPVCISYTDCWRVDLTPAQIAGLISYTVRGGSLLVIHNGISLHRSFEVLQMMGAKFTGHPPYQTLQYYGVAEGHPLLTGVEDFTLDEEPYMFEFDPFTKKTVFLEYAFEGNRYPAGWEHAYGLGKIIYLQPGHHAPSFEPEAYRRLVRNSVRWAAGQSVD</sequence>
<gene>
    <name evidence="2" type="ORF">WMW72_01545</name>
</gene>
<dbReference type="InterPro" id="IPR029062">
    <property type="entry name" value="Class_I_gatase-like"/>
</dbReference>
<comment type="caution">
    <text evidence="2">The sequence shown here is derived from an EMBL/GenBank/DDBJ whole genome shotgun (WGS) entry which is preliminary data.</text>
</comment>
<accession>A0ABU9DE92</accession>
<proteinExistence type="predicted"/>
<protein>
    <submittedName>
        <fullName evidence="2">ThuA domain-containing protein</fullName>
    </submittedName>
</protein>
<feature type="domain" description="ThuA-like" evidence="1">
    <location>
        <begin position="69"/>
        <end position="208"/>
    </location>
</feature>
<organism evidence="2 3">
    <name type="scientific">Paenibacillus filicis</name>
    <dbReference type="NCBI Taxonomy" id="669464"/>
    <lineage>
        <taxon>Bacteria</taxon>
        <taxon>Bacillati</taxon>
        <taxon>Bacillota</taxon>
        <taxon>Bacilli</taxon>
        <taxon>Bacillales</taxon>
        <taxon>Paenibacillaceae</taxon>
        <taxon>Paenibacillus</taxon>
    </lineage>
</organism>
<evidence type="ECO:0000313" key="2">
    <source>
        <dbReference type="EMBL" id="MEK8126586.1"/>
    </source>
</evidence>
<dbReference type="EMBL" id="JBBPCC010000001">
    <property type="protein sequence ID" value="MEK8126586.1"/>
    <property type="molecule type" value="Genomic_DNA"/>
</dbReference>
<dbReference type="SUPFAM" id="SSF52317">
    <property type="entry name" value="Class I glutamine amidotransferase-like"/>
    <property type="match status" value="1"/>
</dbReference>
<evidence type="ECO:0000313" key="3">
    <source>
        <dbReference type="Proteomes" id="UP001469365"/>
    </source>
</evidence>
<dbReference type="Gene3D" id="3.40.50.880">
    <property type="match status" value="1"/>
</dbReference>
<dbReference type="InterPro" id="IPR029010">
    <property type="entry name" value="ThuA-like"/>
</dbReference>
<dbReference type="Proteomes" id="UP001469365">
    <property type="component" value="Unassembled WGS sequence"/>
</dbReference>
<reference evidence="2 3" key="1">
    <citation type="submission" date="2024-04" db="EMBL/GenBank/DDBJ databases">
        <title>draft genome sequnece of Paenibacillus filicis.</title>
        <authorList>
            <person name="Kim D.-U."/>
        </authorList>
    </citation>
    <scope>NUCLEOTIDE SEQUENCE [LARGE SCALE GENOMIC DNA]</scope>
    <source>
        <strain evidence="2 3">KACC14197</strain>
    </source>
</reference>
<dbReference type="Pfam" id="PF06283">
    <property type="entry name" value="ThuA"/>
    <property type="match status" value="1"/>
</dbReference>
<keyword evidence="3" id="KW-1185">Reference proteome</keyword>
<evidence type="ECO:0000259" key="1">
    <source>
        <dbReference type="Pfam" id="PF06283"/>
    </source>
</evidence>
<name>A0ABU9DE92_9BACL</name>
<dbReference type="RefSeq" id="WP_341413640.1">
    <property type="nucleotide sequence ID" value="NZ_JBBPCC010000001.1"/>
</dbReference>